<evidence type="ECO:0000259" key="1">
    <source>
        <dbReference type="Pfam" id="PF07679"/>
    </source>
</evidence>
<feature type="non-terminal residue" evidence="2">
    <location>
        <position position="1"/>
    </location>
</feature>
<name>A0ABD0PQM8_CIRMR</name>
<reference evidence="2 3" key="1">
    <citation type="submission" date="2024-05" db="EMBL/GenBank/DDBJ databases">
        <title>Genome sequencing and assembly of Indian major carp, Cirrhinus mrigala (Hamilton, 1822).</title>
        <authorList>
            <person name="Mohindra V."/>
            <person name="Chowdhury L.M."/>
            <person name="Lal K."/>
            <person name="Jena J.K."/>
        </authorList>
    </citation>
    <scope>NUCLEOTIDE SEQUENCE [LARGE SCALE GENOMIC DNA]</scope>
    <source>
        <strain evidence="2">CM1030</strain>
        <tissue evidence="2">Blood</tissue>
    </source>
</reference>
<comment type="caution">
    <text evidence="2">The sequence shown here is derived from an EMBL/GenBank/DDBJ whole genome shotgun (WGS) entry which is preliminary data.</text>
</comment>
<evidence type="ECO:0000313" key="2">
    <source>
        <dbReference type="EMBL" id="KAL0176035.1"/>
    </source>
</evidence>
<dbReference type="InterPro" id="IPR036179">
    <property type="entry name" value="Ig-like_dom_sf"/>
</dbReference>
<dbReference type="Pfam" id="PF07679">
    <property type="entry name" value="I-set"/>
    <property type="match status" value="1"/>
</dbReference>
<dbReference type="Gene3D" id="2.60.40.10">
    <property type="entry name" value="Immunoglobulins"/>
    <property type="match status" value="1"/>
</dbReference>
<dbReference type="SUPFAM" id="SSF48726">
    <property type="entry name" value="Immunoglobulin"/>
    <property type="match status" value="1"/>
</dbReference>
<feature type="non-terminal residue" evidence="2">
    <location>
        <position position="53"/>
    </location>
</feature>
<protein>
    <recommendedName>
        <fullName evidence="1">Immunoglobulin I-set domain-containing protein</fullName>
    </recommendedName>
</protein>
<organism evidence="2 3">
    <name type="scientific">Cirrhinus mrigala</name>
    <name type="common">Mrigala</name>
    <dbReference type="NCBI Taxonomy" id="683832"/>
    <lineage>
        <taxon>Eukaryota</taxon>
        <taxon>Metazoa</taxon>
        <taxon>Chordata</taxon>
        <taxon>Craniata</taxon>
        <taxon>Vertebrata</taxon>
        <taxon>Euteleostomi</taxon>
        <taxon>Actinopterygii</taxon>
        <taxon>Neopterygii</taxon>
        <taxon>Teleostei</taxon>
        <taxon>Ostariophysi</taxon>
        <taxon>Cypriniformes</taxon>
        <taxon>Cyprinidae</taxon>
        <taxon>Labeoninae</taxon>
        <taxon>Labeonini</taxon>
        <taxon>Cirrhinus</taxon>
    </lineage>
</organism>
<feature type="domain" description="Immunoglobulin I-set" evidence="1">
    <location>
        <begin position="16"/>
        <end position="52"/>
    </location>
</feature>
<dbReference type="InterPro" id="IPR052615">
    <property type="entry name" value="FGFRL"/>
</dbReference>
<sequence length="53" mass="5844">GNPTPVITCPHQSKRPQWTLTLKNLQPQDSAKYTCHVSNAAGHINATYKVDVI</sequence>
<dbReference type="PANTHER" id="PTHR19890:SF10">
    <property type="entry name" value="FIBROBLAST GROWTH FACTOR RECEPTOR-LIKE 1"/>
    <property type="match status" value="1"/>
</dbReference>
<dbReference type="EMBL" id="JAMKFB020000014">
    <property type="protein sequence ID" value="KAL0176035.1"/>
    <property type="molecule type" value="Genomic_DNA"/>
</dbReference>
<evidence type="ECO:0000313" key="3">
    <source>
        <dbReference type="Proteomes" id="UP001529510"/>
    </source>
</evidence>
<dbReference type="Proteomes" id="UP001529510">
    <property type="component" value="Unassembled WGS sequence"/>
</dbReference>
<keyword evidence="3" id="KW-1185">Reference proteome</keyword>
<proteinExistence type="predicted"/>
<dbReference type="InterPro" id="IPR013783">
    <property type="entry name" value="Ig-like_fold"/>
</dbReference>
<gene>
    <name evidence="2" type="ORF">M9458_028365</name>
</gene>
<accession>A0ABD0PQM8</accession>
<dbReference type="PANTHER" id="PTHR19890">
    <property type="entry name" value="FIBROBLAST GROWTH FACTOR RECEPTOR"/>
    <property type="match status" value="1"/>
</dbReference>
<dbReference type="AlphaFoldDB" id="A0ABD0PQM8"/>
<dbReference type="InterPro" id="IPR013098">
    <property type="entry name" value="Ig_I-set"/>
</dbReference>